<dbReference type="GO" id="GO:0008408">
    <property type="term" value="F:3'-5' exonuclease activity"/>
    <property type="evidence" value="ECO:0007669"/>
    <property type="project" value="InterPro"/>
</dbReference>
<evidence type="ECO:0000313" key="4">
    <source>
        <dbReference type="EMBL" id="PHT63452.1"/>
    </source>
</evidence>
<reference evidence="4 5" key="2">
    <citation type="journal article" date="2017" name="Genome Biol.">
        <title>New reference genome sequences of hot pepper reveal the massive evolution of plant disease-resistance genes by retroduplication.</title>
        <authorList>
            <person name="Kim S."/>
            <person name="Park J."/>
            <person name="Yeom S.I."/>
            <person name="Kim Y.M."/>
            <person name="Seo E."/>
            <person name="Kim K.T."/>
            <person name="Kim M.S."/>
            <person name="Lee J.M."/>
            <person name="Cheong K."/>
            <person name="Shin H.S."/>
            <person name="Kim S.B."/>
            <person name="Han K."/>
            <person name="Lee J."/>
            <person name="Park M."/>
            <person name="Lee H.A."/>
            <person name="Lee H.Y."/>
            <person name="Lee Y."/>
            <person name="Oh S."/>
            <person name="Lee J.H."/>
            <person name="Choi E."/>
            <person name="Choi E."/>
            <person name="Lee S.E."/>
            <person name="Jeon J."/>
            <person name="Kim H."/>
            <person name="Choi G."/>
            <person name="Song H."/>
            <person name="Lee J."/>
            <person name="Lee S.C."/>
            <person name="Kwon J.K."/>
            <person name="Lee H.Y."/>
            <person name="Koo N."/>
            <person name="Hong Y."/>
            <person name="Kim R.W."/>
            <person name="Kang W.H."/>
            <person name="Huh J.H."/>
            <person name="Kang B.C."/>
            <person name="Yang T.J."/>
            <person name="Lee Y.H."/>
            <person name="Bennetzen J.L."/>
            <person name="Choi D."/>
        </authorList>
    </citation>
    <scope>NUCLEOTIDE SEQUENCE [LARGE SCALE GENOMIC DNA]</scope>
    <source>
        <strain evidence="5">cv. CM334</strain>
    </source>
</reference>
<reference evidence="4 5" key="1">
    <citation type="journal article" date="2014" name="Nat. Genet.">
        <title>Genome sequence of the hot pepper provides insights into the evolution of pungency in Capsicum species.</title>
        <authorList>
            <person name="Kim S."/>
            <person name="Park M."/>
            <person name="Yeom S.I."/>
            <person name="Kim Y.M."/>
            <person name="Lee J.M."/>
            <person name="Lee H.A."/>
            <person name="Seo E."/>
            <person name="Choi J."/>
            <person name="Cheong K."/>
            <person name="Kim K.T."/>
            <person name="Jung K."/>
            <person name="Lee G.W."/>
            <person name="Oh S.K."/>
            <person name="Bae C."/>
            <person name="Kim S.B."/>
            <person name="Lee H.Y."/>
            <person name="Kim S.Y."/>
            <person name="Kim M.S."/>
            <person name="Kang B.C."/>
            <person name="Jo Y.D."/>
            <person name="Yang H.B."/>
            <person name="Jeong H.J."/>
            <person name="Kang W.H."/>
            <person name="Kwon J.K."/>
            <person name="Shin C."/>
            <person name="Lim J.Y."/>
            <person name="Park J.H."/>
            <person name="Huh J.H."/>
            <person name="Kim J.S."/>
            <person name="Kim B.D."/>
            <person name="Cohen O."/>
            <person name="Paran I."/>
            <person name="Suh M.C."/>
            <person name="Lee S.B."/>
            <person name="Kim Y.K."/>
            <person name="Shin Y."/>
            <person name="Noh S.J."/>
            <person name="Park J."/>
            <person name="Seo Y.S."/>
            <person name="Kwon S.Y."/>
            <person name="Kim H.A."/>
            <person name="Park J.M."/>
            <person name="Kim H.J."/>
            <person name="Choi S.B."/>
            <person name="Bosland P.W."/>
            <person name="Reeves G."/>
            <person name="Jo S.H."/>
            <person name="Lee B.W."/>
            <person name="Cho H.T."/>
            <person name="Choi H.S."/>
            <person name="Lee M.S."/>
            <person name="Yu Y."/>
            <person name="Do Choi Y."/>
            <person name="Park B.S."/>
            <person name="van Deynze A."/>
            <person name="Ashrafi H."/>
            <person name="Hill T."/>
            <person name="Kim W.T."/>
            <person name="Pai H.S."/>
            <person name="Ahn H.K."/>
            <person name="Yeam I."/>
            <person name="Giovannoni J.J."/>
            <person name="Rose J.K."/>
            <person name="Sorensen I."/>
            <person name="Lee S.J."/>
            <person name="Kim R.W."/>
            <person name="Choi I.Y."/>
            <person name="Choi B.S."/>
            <person name="Lim J.S."/>
            <person name="Lee Y.H."/>
            <person name="Choi D."/>
        </authorList>
    </citation>
    <scope>NUCLEOTIDE SEQUENCE [LARGE SCALE GENOMIC DNA]</scope>
    <source>
        <strain evidence="5">cv. CM334</strain>
    </source>
</reference>
<dbReference type="InterPro" id="IPR051132">
    <property type="entry name" value="3-5_Exonuclease_domain"/>
</dbReference>
<dbReference type="PANTHER" id="PTHR13620">
    <property type="entry name" value="3-5 EXONUCLEASE"/>
    <property type="match status" value="1"/>
</dbReference>
<dbReference type="STRING" id="4072.A0A2G2Y139"/>
<evidence type="ECO:0000313" key="5">
    <source>
        <dbReference type="Proteomes" id="UP000222542"/>
    </source>
</evidence>
<gene>
    <name evidence="4" type="ORF">T459_32676</name>
</gene>
<dbReference type="InterPro" id="IPR012337">
    <property type="entry name" value="RNaseH-like_sf"/>
</dbReference>
<keyword evidence="2" id="KW-0378">Hydrolase</keyword>
<dbReference type="Pfam" id="PF01612">
    <property type="entry name" value="DNA_pol_A_exo1"/>
    <property type="match status" value="1"/>
</dbReference>
<dbReference type="AlphaFoldDB" id="A0A2G2Y139"/>
<dbReference type="Proteomes" id="UP000222542">
    <property type="component" value="Unassembled WGS sequence"/>
</dbReference>
<keyword evidence="1" id="KW-0540">Nuclease</keyword>
<dbReference type="GO" id="GO:0006139">
    <property type="term" value="P:nucleobase-containing compound metabolic process"/>
    <property type="evidence" value="ECO:0007669"/>
    <property type="project" value="InterPro"/>
</dbReference>
<name>A0A2G2Y139_CAPAN</name>
<evidence type="ECO:0000259" key="3">
    <source>
        <dbReference type="Pfam" id="PF01612"/>
    </source>
</evidence>
<proteinExistence type="predicted"/>
<dbReference type="InterPro" id="IPR002562">
    <property type="entry name" value="3'-5'_exonuclease_dom"/>
</dbReference>
<evidence type="ECO:0000256" key="1">
    <source>
        <dbReference type="ARBA" id="ARBA00022722"/>
    </source>
</evidence>
<dbReference type="Gramene" id="PHT63452">
    <property type="protein sequence ID" value="PHT63452"/>
    <property type="gene ID" value="T459_32676"/>
</dbReference>
<dbReference type="GO" id="GO:0003676">
    <property type="term" value="F:nucleic acid binding"/>
    <property type="evidence" value="ECO:0007669"/>
    <property type="project" value="InterPro"/>
</dbReference>
<dbReference type="EMBL" id="AYRZ02000032">
    <property type="protein sequence ID" value="PHT63452.1"/>
    <property type="molecule type" value="Genomic_DNA"/>
</dbReference>
<accession>A0A2G2Y139</accession>
<dbReference type="InterPro" id="IPR036397">
    <property type="entry name" value="RNaseH_sf"/>
</dbReference>
<dbReference type="SUPFAM" id="SSF53098">
    <property type="entry name" value="Ribonuclease H-like"/>
    <property type="match status" value="1"/>
</dbReference>
<comment type="caution">
    <text evidence="4">The sequence shown here is derived from an EMBL/GenBank/DDBJ whole genome shotgun (WGS) entry which is preliminary data.</text>
</comment>
<organism evidence="4 5">
    <name type="scientific">Capsicum annuum</name>
    <name type="common">Capsicum pepper</name>
    <dbReference type="NCBI Taxonomy" id="4072"/>
    <lineage>
        <taxon>Eukaryota</taxon>
        <taxon>Viridiplantae</taxon>
        <taxon>Streptophyta</taxon>
        <taxon>Embryophyta</taxon>
        <taxon>Tracheophyta</taxon>
        <taxon>Spermatophyta</taxon>
        <taxon>Magnoliopsida</taxon>
        <taxon>eudicotyledons</taxon>
        <taxon>Gunneridae</taxon>
        <taxon>Pentapetalae</taxon>
        <taxon>asterids</taxon>
        <taxon>lamiids</taxon>
        <taxon>Solanales</taxon>
        <taxon>Solanaceae</taxon>
        <taxon>Solanoideae</taxon>
        <taxon>Capsiceae</taxon>
        <taxon>Capsicum</taxon>
    </lineage>
</organism>
<dbReference type="PANTHER" id="PTHR13620:SF85">
    <property type="entry name" value="WERNER SYNDROME-LIKE EXONUCLEASE"/>
    <property type="match status" value="1"/>
</dbReference>
<protein>
    <recommendedName>
        <fullName evidence="3">3'-5' exonuclease domain-containing protein</fullName>
    </recommendedName>
</protein>
<evidence type="ECO:0000256" key="2">
    <source>
        <dbReference type="ARBA" id="ARBA00022801"/>
    </source>
</evidence>
<dbReference type="Gene3D" id="3.30.420.10">
    <property type="entry name" value="Ribonuclease H-like superfamily/Ribonuclease H"/>
    <property type="match status" value="1"/>
</dbReference>
<keyword evidence="5" id="KW-1185">Reference proteome</keyword>
<sequence>MLWVENRSGCAREVRDRPIVVRFNIRGYLGGQTGETTQMTHFQGQNRCAIAYGSEGGPGVQRAVGQKSTGACQEGRRCVIFQLLYCQYIPDALTEFLSNPRYAFAGVGIASDAEKLEGDYQIFVENTVDLRLLAADVYSSRNLRNAGLKTLCGVVLGREMEKPRHVTMG</sequence>
<feature type="domain" description="3'-5' exonuclease" evidence="3">
    <location>
        <begin position="71"/>
        <end position="162"/>
    </location>
</feature>